<feature type="domain" description="Methylated-DNA-[protein]-cysteine S-methyltransferase DNA binding" evidence="9">
    <location>
        <begin position="91"/>
        <end position="171"/>
    </location>
</feature>
<evidence type="ECO:0000256" key="2">
    <source>
        <dbReference type="ARBA" id="ARBA00022490"/>
    </source>
</evidence>
<evidence type="ECO:0000313" key="10">
    <source>
        <dbReference type="EMBL" id="MFD2612086.1"/>
    </source>
</evidence>
<dbReference type="Pfam" id="PF01035">
    <property type="entry name" value="DNA_binding_1"/>
    <property type="match status" value="1"/>
</dbReference>
<comment type="similarity">
    <text evidence="8">Belongs to the MGMT family.</text>
</comment>
<dbReference type="PANTHER" id="PTHR10815:SF5">
    <property type="entry name" value="METHYLATED-DNA--PROTEIN-CYSTEINE METHYLTRANSFERASE"/>
    <property type="match status" value="1"/>
</dbReference>
<comment type="catalytic activity">
    <reaction evidence="7 8">
        <text>a 6-O-methyl-2'-deoxyguanosine in DNA + L-cysteinyl-[protein] = S-methyl-L-cysteinyl-[protein] + a 2'-deoxyguanosine in DNA</text>
        <dbReference type="Rhea" id="RHEA:24000"/>
        <dbReference type="Rhea" id="RHEA-COMP:10131"/>
        <dbReference type="Rhea" id="RHEA-COMP:10132"/>
        <dbReference type="Rhea" id="RHEA-COMP:11367"/>
        <dbReference type="Rhea" id="RHEA-COMP:11368"/>
        <dbReference type="ChEBI" id="CHEBI:29950"/>
        <dbReference type="ChEBI" id="CHEBI:82612"/>
        <dbReference type="ChEBI" id="CHEBI:85445"/>
        <dbReference type="ChEBI" id="CHEBI:85448"/>
        <dbReference type="EC" id="2.1.1.63"/>
    </reaction>
</comment>
<evidence type="ECO:0000256" key="8">
    <source>
        <dbReference type="HAMAP-Rule" id="MF_00772"/>
    </source>
</evidence>
<keyword evidence="3 8" id="KW-0489">Methyltransferase</keyword>
<dbReference type="GO" id="GO:0032259">
    <property type="term" value="P:methylation"/>
    <property type="evidence" value="ECO:0007669"/>
    <property type="project" value="UniProtKB-KW"/>
</dbReference>
<accession>A0ABW5P9X4</accession>
<dbReference type="RefSeq" id="WP_377601309.1">
    <property type="nucleotide sequence ID" value="NZ_JBHUME010000005.1"/>
</dbReference>
<name>A0ABW5P9X4_9BACL</name>
<keyword evidence="6 8" id="KW-0234">DNA repair</keyword>
<dbReference type="EC" id="2.1.1.63" evidence="8"/>
<dbReference type="CDD" id="cd06445">
    <property type="entry name" value="ATase"/>
    <property type="match status" value="1"/>
</dbReference>
<dbReference type="NCBIfam" id="TIGR00589">
    <property type="entry name" value="ogt"/>
    <property type="match status" value="1"/>
</dbReference>
<dbReference type="PANTHER" id="PTHR10815">
    <property type="entry name" value="METHYLATED-DNA--PROTEIN-CYSTEINE METHYLTRANSFERASE"/>
    <property type="match status" value="1"/>
</dbReference>
<comment type="caution">
    <text evidence="10">The sequence shown here is derived from an EMBL/GenBank/DDBJ whole genome shotgun (WGS) entry which is preliminary data.</text>
</comment>
<keyword evidence="2 8" id="KW-0963">Cytoplasm</keyword>
<dbReference type="Proteomes" id="UP001597541">
    <property type="component" value="Unassembled WGS sequence"/>
</dbReference>
<dbReference type="SUPFAM" id="SSF46767">
    <property type="entry name" value="Methylated DNA-protein cysteine methyltransferase, C-terminal domain"/>
    <property type="match status" value="1"/>
</dbReference>
<gene>
    <name evidence="10" type="ORF">ACFSUF_06550</name>
</gene>
<feature type="active site" description="Nucleophile; methyl group acceptor" evidence="8">
    <location>
        <position position="142"/>
    </location>
</feature>
<keyword evidence="11" id="KW-1185">Reference proteome</keyword>
<comment type="miscellaneous">
    <text evidence="8">This enzyme catalyzes only one turnover and therefore is not strictly catalytic. According to one definition, an enzyme is a biocatalyst that acts repeatedly and over many reaction cycles.</text>
</comment>
<evidence type="ECO:0000259" key="9">
    <source>
        <dbReference type="Pfam" id="PF01035"/>
    </source>
</evidence>
<dbReference type="Gene3D" id="1.10.10.10">
    <property type="entry name" value="Winged helix-like DNA-binding domain superfamily/Winged helix DNA-binding domain"/>
    <property type="match status" value="1"/>
</dbReference>
<evidence type="ECO:0000256" key="6">
    <source>
        <dbReference type="ARBA" id="ARBA00023204"/>
    </source>
</evidence>
<sequence>MSEHVIHLTVLEAAGESWTLLATELGVCRILFPHDELESVLPWIMKHKPGARLEENRDLFERFGVIEALEDYFAGMPVSFDRIPLDLWGTPFQLEVWKALGRIPHGEVRTYREVAEAIGRPKAVRAVGAANGANPVPVVLPCHRVVGSNKTLVGYRGGLTIKTRLLELEGVEPIEPAGHARFLF</sequence>
<dbReference type="GO" id="GO:0003908">
    <property type="term" value="F:methylated-DNA-[protein]-cysteine S-methyltransferase activity"/>
    <property type="evidence" value="ECO:0007669"/>
    <property type="project" value="UniProtKB-EC"/>
</dbReference>
<comment type="subcellular location">
    <subcellularLocation>
        <location evidence="8">Cytoplasm</location>
    </subcellularLocation>
</comment>
<dbReference type="EMBL" id="JBHUME010000005">
    <property type="protein sequence ID" value="MFD2612086.1"/>
    <property type="molecule type" value="Genomic_DNA"/>
</dbReference>
<evidence type="ECO:0000256" key="4">
    <source>
        <dbReference type="ARBA" id="ARBA00022679"/>
    </source>
</evidence>
<comment type="function">
    <text evidence="8">Involved in the cellular defense against the biological effects of O6-methylguanine (O6-MeG) and O4-methylthymine (O4-MeT) in DNA. Repairs the methylated nucleobase in DNA by stoichiometrically transferring the methyl group to a cysteine residue in the enzyme. This is a suicide reaction: the enzyme is irreversibly inactivated.</text>
</comment>
<dbReference type="InterPro" id="IPR014048">
    <property type="entry name" value="MethylDNA_cys_MeTrfase_DNA-bd"/>
</dbReference>
<reference evidence="11" key="1">
    <citation type="journal article" date="2019" name="Int. J. Syst. Evol. Microbiol.">
        <title>The Global Catalogue of Microorganisms (GCM) 10K type strain sequencing project: providing services to taxonomists for standard genome sequencing and annotation.</title>
        <authorList>
            <consortium name="The Broad Institute Genomics Platform"/>
            <consortium name="The Broad Institute Genome Sequencing Center for Infectious Disease"/>
            <person name="Wu L."/>
            <person name="Ma J."/>
        </authorList>
    </citation>
    <scope>NUCLEOTIDE SEQUENCE [LARGE SCALE GENOMIC DNA]</scope>
    <source>
        <strain evidence="11">KCTC 3950</strain>
    </source>
</reference>
<evidence type="ECO:0000256" key="7">
    <source>
        <dbReference type="ARBA" id="ARBA00049348"/>
    </source>
</evidence>
<dbReference type="PROSITE" id="PS00374">
    <property type="entry name" value="MGMT"/>
    <property type="match status" value="1"/>
</dbReference>
<keyword evidence="5 8" id="KW-0227">DNA damage</keyword>
<dbReference type="InterPro" id="IPR036217">
    <property type="entry name" value="MethylDNA_cys_MeTrfase_DNAb"/>
</dbReference>
<comment type="catalytic activity">
    <reaction evidence="1 8">
        <text>a 4-O-methyl-thymidine in DNA + L-cysteinyl-[protein] = a thymidine in DNA + S-methyl-L-cysteinyl-[protein]</text>
        <dbReference type="Rhea" id="RHEA:53428"/>
        <dbReference type="Rhea" id="RHEA-COMP:10131"/>
        <dbReference type="Rhea" id="RHEA-COMP:10132"/>
        <dbReference type="Rhea" id="RHEA-COMP:13555"/>
        <dbReference type="Rhea" id="RHEA-COMP:13556"/>
        <dbReference type="ChEBI" id="CHEBI:29950"/>
        <dbReference type="ChEBI" id="CHEBI:82612"/>
        <dbReference type="ChEBI" id="CHEBI:137386"/>
        <dbReference type="ChEBI" id="CHEBI:137387"/>
        <dbReference type="EC" id="2.1.1.63"/>
    </reaction>
</comment>
<evidence type="ECO:0000313" key="11">
    <source>
        <dbReference type="Proteomes" id="UP001597541"/>
    </source>
</evidence>
<dbReference type="HAMAP" id="MF_00772">
    <property type="entry name" value="OGT"/>
    <property type="match status" value="1"/>
</dbReference>
<dbReference type="InterPro" id="IPR001497">
    <property type="entry name" value="MethylDNA_cys_MeTrfase_AS"/>
</dbReference>
<keyword evidence="4 8" id="KW-0808">Transferase</keyword>
<proteinExistence type="inferred from homology"/>
<dbReference type="SUPFAM" id="SSF53155">
    <property type="entry name" value="Methylated DNA-protein cysteine methyltransferase domain"/>
    <property type="match status" value="1"/>
</dbReference>
<dbReference type="InterPro" id="IPR036631">
    <property type="entry name" value="MGMT_N_sf"/>
</dbReference>
<dbReference type="InterPro" id="IPR036388">
    <property type="entry name" value="WH-like_DNA-bd_sf"/>
</dbReference>
<evidence type="ECO:0000256" key="1">
    <source>
        <dbReference type="ARBA" id="ARBA00001286"/>
    </source>
</evidence>
<evidence type="ECO:0000256" key="5">
    <source>
        <dbReference type="ARBA" id="ARBA00022763"/>
    </source>
</evidence>
<protein>
    <recommendedName>
        <fullName evidence="8">Methylated-DNA--protein-cysteine methyltransferase</fullName>
        <ecNumber evidence="8">2.1.1.63</ecNumber>
    </recommendedName>
    <alternativeName>
        <fullName evidence="8">6-O-methylguanine-DNA methyltransferase</fullName>
        <shortName evidence="8">MGMT</shortName>
    </alternativeName>
    <alternativeName>
        <fullName evidence="8">O-6-methylguanine-DNA-alkyltransferase</fullName>
    </alternativeName>
</protein>
<organism evidence="10 11">
    <name type="scientific">Paenibacillus gansuensis</name>
    <dbReference type="NCBI Taxonomy" id="306542"/>
    <lineage>
        <taxon>Bacteria</taxon>
        <taxon>Bacillati</taxon>
        <taxon>Bacillota</taxon>
        <taxon>Bacilli</taxon>
        <taxon>Bacillales</taxon>
        <taxon>Paenibacillaceae</taxon>
        <taxon>Paenibacillus</taxon>
    </lineage>
</organism>
<dbReference type="InterPro" id="IPR023546">
    <property type="entry name" value="MGMT"/>
</dbReference>
<evidence type="ECO:0000256" key="3">
    <source>
        <dbReference type="ARBA" id="ARBA00022603"/>
    </source>
</evidence>